<name>A0A0K1PUB8_9BACT</name>
<gene>
    <name evidence="2" type="ORF">AKJ09_03630</name>
</gene>
<evidence type="ECO:0000313" key="2">
    <source>
        <dbReference type="EMBL" id="AKU96966.1"/>
    </source>
</evidence>
<dbReference type="PANTHER" id="PTHR46513">
    <property type="entry name" value="VITELLOGENIN RECEPTOR-LIKE PROTEIN-RELATED-RELATED"/>
    <property type="match status" value="1"/>
</dbReference>
<dbReference type="Proteomes" id="UP000064967">
    <property type="component" value="Chromosome"/>
</dbReference>
<dbReference type="InterPro" id="IPR032485">
    <property type="entry name" value="LRP1-like_beta_prop"/>
</dbReference>
<protein>
    <recommendedName>
        <fullName evidence="1">Prolow-density lipoprotein receptor-related protein 1-like beta-propeller domain-containing protein</fullName>
    </recommendedName>
</protein>
<feature type="domain" description="Prolow-density lipoprotein receptor-related protein 1-like beta-propeller" evidence="1">
    <location>
        <begin position="47"/>
        <end position="285"/>
    </location>
</feature>
<dbReference type="EMBL" id="CP012333">
    <property type="protein sequence ID" value="AKU96966.1"/>
    <property type="molecule type" value="Genomic_DNA"/>
</dbReference>
<sequence>MLAVASVIGASSLSFGCGSSAKDDDVLEGAVVPADGPCTTGAGTTVLSAGISRGIVVDDTHVYTATDSAIVRVPRGGGTRQILSESSSPTAFAVDESALYYFTSHPVDAPTTDGKGQSATALVRAPRDGGSPELLVDGVSGTAMLSDGKRLYWVDAGGVNKYVLADDTQSSVVLERGSMVQGMALGAGALFLAVTTLSAEGNGVSQHGSIQRIDIATGALTTVIDGLAFPLGLAIDEHRIYFIDGNDYRNATIQSARIDGADRTTLATASASSIAVDAHAVYVTTNDAILKIDKATGSSSTLVSGLDTPGNVVVDGGNVYWSNATSVAMSAVNPPYGLMTACK</sequence>
<dbReference type="Pfam" id="PF16472">
    <property type="entry name" value="DUF5050"/>
    <property type="match status" value="1"/>
</dbReference>
<dbReference type="SUPFAM" id="SSF63829">
    <property type="entry name" value="Calcium-dependent phosphotriesterase"/>
    <property type="match status" value="1"/>
</dbReference>
<keyword evidence="3" id="KW-1185">Reference proteome</keyword>
<evidence type="ECO:0000313" key="3">
    <source>
        <dbReference type="Proteomes" id="UP000064967"/>
    </source>
</evidence>
<dbReference type="SUPFAM" id="SSF63825">
    <property type="entry name" value="YWTD domain"/>
    <property type="match status" value="1"/>
</dbReference>
<dbReference type="KEGG" id="llu:AKJ09_03630"/>
<dbReference type="InterPro" id="IPR000033">
    <property type="entry name" value="LDLR_classB_rpt"/>
</dbReference>
<dbReference type="InterPro" id="IPR050778">
    <property type="entry name" value="Cueball_EGF_LRP_Nidogen"/>
</dbReference>
<organism evidence="2 3">
    <name type="scientific">Labilithrix luteola</name>
    <dbReference type="NCBI Taxonomy" id="1391654"/>
    <lineage>
        <taxon>Bacteria</taxon>
        <taxon>Pseudomonadati</taxon>
        <taxon>Myxococcota</taxon>
        <taxon>Polyangia</taxon>
        <taxon>Polyangiales</taxon>
        <taxon>Labilitrichaceae</taxon>
        <taxon>Labilithrix</taxon>
    </lineage>
</organism>
<evidence type="ECO:0000259" key="1">
    <source>
        <dbReference type="Pfam" id="PF16472"/>
    </source>
</evidence>
<dbReference type="InterPro" id="IPR011042">
    <property type="entry name" value="6-blade_b-propeller_TolB-like"/>
</dbReference>
<dbReference type="Gene3D" id="2.120.10.30">
    <property type="entry name" value="TolB, C-terminal domain"/>
    <property type="match status" value="1"/>
</dbReference>
<proteinExistence type="predicted"/>
<reference evidence="2 3" key="1">
    <citation type="submission" date="2015-08" db="EMBL/GenBank/DDBJ databases">
        <authorList>
            <person name="Babu N.S."/>
            <person name="Beckwith C.J."/>
            <person name="Beseler K.G."/>
            <person name="Brison A."/>
            <person name="Carone J.V."/>
            <person name="Caskin T.P."/>
            <person name="Diamond M."/>
            <person name="Durham M.E."/>
            <person name="Foxe J.M."/>
            <person name="Go M."/>
            <person name="Henderson B.A."/>
            <person name="Jones I.B."/>
            <person name="McGettigan J.A."/>
            <person name="Micheletti S.J."/>
            <person name="Nasrallah M.E."/>
            <person name="Ortiz D."/>
            <person name="Piller C.R."/>
            <person name="Privatt S.R."/>
            <person name="Schneider S.L."/>
            <person name="Sharp S."/>
            <person name="Smith T.C."/>
            <person name="Stanton J.D."/>
            <person name="Ullery H.E."/>
            <person name="Wilson R.J."/>
            <person name="Serrano M.G."/>
            <person name="Buck G."/>
            <person name="Lee V."/>
            <person name="Wang Y."/>
            <person name="Carvalho R."/>
            <person name="Voegtly L."/>
            <person name="Shi R."/>
            <person name="Duckworth R."/>
            <person name="Johnson A."/>
            <person name="Loviza R."/>
            <person name="Walstead R."/>
            <person name="Shah Z."/>
            <person name="Kiflezghi M."/>
            <person name="Wade K."/>
            <person name="Ball S.L."/>
            <person name="Bradley K.W."/>
            <person name="Asai D.J."/>
            <person name="Bowman C.A."/>
            <person name="Russell D.A."/>
            <person name="Pope W.H."/>
            <person name="Jacobs-Sera D."/>
            <person name="Hendrix R.W."/>
            <person name="Hatfull G.F."/>
        </authorList>
    </citation>
    <scope>NUCLEOTIDE SEQUENCE [LARGE SCALE GENOMIC DNA]</scope>
    <source>
        <strain evidence="2 3">DSM 27648</strain>
    </source>
</reference>
<accession>A0A0K1PUB8</accession>
<dbReference type="SMART" id="SM00135">
    <property type="entry name" value="LY"/>
    <property type="match status" value="1"/>
</dbReference>
<dbReference type="STRING" id="1391654.AKJ09_03630"/>
<dbReference type="AlphaFoldDB" id="A0A0K1PUB8"/>